<keyword evidence="8 14" id="KW-0675">Receptor</keyword>
<evidence type="ECO:0000256" key="1">
    <source>
        <dbReference type="ARBA" id="ARBA00004571"/>
    </source>
</evidence>
<dbReference type="Gene3D" id="2.60.40.1120">
    <property type="entry name" value="Carboxypeptidase-like, regulatory domain"/>
    <property type="match status" value="1"/>
</dbReference>
<dbReference type="Pfam" id="PF13715">
    <property type="entry name" value="CarbopepD_reg_2"/>
    <property type="match status" value="1"/>
</dbReference>
<reference evidence="14" key="1">
    <citation type="submission" date="2020-10" db="EMBL/GenBank/DDBJ databases">
        <authorList>
            <person name="Lu T."/>
            <person name="Wang Q."/>
            <person name="Han X."/>
        </authorList>
    </citation>
    <scope>NUCLEOTIDE SEQUENCE</scope>
    <source>
        <strain evidence="14">WQ 366</strain>
    </source>
</reference>
<accession>A0ABS7Z695</accession>
<dbReference type="Gene3D" id="2.170.130.10">
    <property type="entry name" value="TonB-dependent receptor, plug domain"/>
    <property type="match status" value="1"/>
</dbReference>
<dbReference type="PROSITE" id="PS52016">
    <property type="entry name" value="TONB_DEPENDENT_REC_3"/>
    <property type="match status" value="1"/>
</dbReference>
<evidence type="ECO:0000313" key="14">
    <source>
        <dbReference type="EMBL" id="MCA5005713.1"/>
    </source>
</evidence>
<evidence type="ECO:0000256" key="2">
    <source>
        <dbReference type="ARBA" id="ARBA00022448"/>
    </source>
</evidence>
<comment type="subcellular location">
    <subcellularLocation>
        <location evidence="1 10">Cell outer membrane</location>
        <topology evidence="1 10">Multi-pass membrane protein</topology>
    </subcellularLocation>
</comment>
<dbReference type="Gene3D" id="2.40.170.20">
    <property type="entry name" value="TonB-dependent receptor, beta-barrel domain"/>
    <property type="match status" value="1"/>
</dbReference>
<keyword evidence="6 11" id="KW-0798">TonB box</keyword>
<evidence type="ECO:0000256" key="8">
    <source>
        <dbReference type="ARBA" id="ARBA00023170"/>
    </source>
</evidence>
<keyword evidence="9 10" id="KW-0998">Cell outer membrane</keyword>
<dbReference type="SUPFAM" id="SSF56935">
    <property type="entry name" value="Porins"/>
    <property type="match status" value="1"/>
</dbReference>
<dbReference type="InterPro" id="IPR036942">
    <property type="entry name" value="Beta-barrel_TonB_sf"/>
</dbReference>
<dbReference type="NCBIfam" id="TIGR04056">
    <property type="entry name" value="OMP_RagA_SusC"/>
    <property type="match status" value="1"/>
</dbReference>
<feature type="domain" description="TonB-dependent receptor plug" evidence="13">
    <location>
        <begin position="121"/>
        <end position="229"/>
    </location>
</feature>
<evidence type="ECO:0000256" key="7">
    <source>
        <dbReference type="ARBA" id="ARBA00023136"/>
    </source>
</evidence>
<dbReference type="InterPro" id="IPR039426">
    <property type="entry name" value="TonB-dep_rcpt-like"/>
</dbReference>
<dbReference type="Proteomes" id="UP001165302">
    <property type="component" value="Unassembled WGS sequence"/>
</dbReference>
<keyword evidence="7 10" id="KW-0472">Membrane</keyword>
<dbReference type="PANTHER" id="PTHR30069">
    <property type="entry name" value="TONB-DEPENDENT OUTER MEMBRANE RECEPTOR"/>
    <property type="match status" value="1"/>
</dbReference>
<gene>
    <name evidence="14" type="ORF">IPZ78_11170</name>
</gene>
<dbReference type="EMBL" id="JADEYP010000020">
    <property type="protein sequence ID" value="MCA5005713.1"/>
    <property type="molecule type" value="Genomic_DNA"/>
</dbReference>
<dbReference type="InterPro" id="IPR023996">
    <property type="entry name" value="TonB-dep_OMP_SusC/RagA"/>
</dbReference>
<proteinExistence type="inferred from homology"/>
<evidence type="ECO:0000259" key="13">
    <source>
        <dbReference type="Pfam" id="PF07715"/>
    </source>
</evidence>
<evidence type="ECO:0000313" key="15">
    <source>
        <dbReference type="Proteomes" id="UP001165302"/>
    </source>
</evidence>
<evidence type="ECO:0000256" key="9">
    <source>
        <dbReference type="ARBA" id="ARBA00023237"/>
    </source>
</evidence>
<evidence type="ECO:0000256" key="11">
    <source>
        <dbReference type="RuleBase" id="RU003357"/>
    </source>
</evidence>
<evidence type="ECO:0000256" key="10">
    <source>
        <dbReference type="PROSITE-ProRule" id="PRU01360"/>
    </source>
</evidence>
<comment type="caution">
    <text evidence="14">The sequence shown here is derived from an EMBL/GenBank/DDBJ whole genome shotgun (WGS) entry which is preliminary data.</text>
</comment>
<dbReference type="InterPro" id="IPR012910">
    <property type="entry name" value="Plug_dom"/>
</dbReference>
<evidence type="ECO:0000256" key="4">
    <source>
        <dbReference type="ARBA" id="ARBA00022692"/>
    </source>
</evidence>
<dbReference type="InterPro" id="IPR023997">
    <property type="entry name" value="TonB-dep_OMP_SusC/RagA_CS"/>
</dbReference>
<name>A0ABS7Z695_9SPHI</name>
<dbReference type="InterPro" id="IPR000531">
    <property type="entry name" value="Beta-barrel_TonB"/>
</dbReference>
<dbReference type="InterPro" id="IPR008969">
    <property type="entry name" value="CarboxyPept-like_regulatory"/>
</dbReference>
<keyword evidence="4 10" id="KW-0812">Transmembrane</keyword>
<organism evidence="14 15">
    <name type="scientific">Sphingobacterium bovistauri</name>
    <dbReference type="NCBI Taxonomy" id="2781959"/>
    <lineage>
        <taxon>Bacteria</taxon>
        <taxon>Pseudomonadati</taxon>
        <taxon>Bacteroidota</taxon>
        <taxon>Sphingobacteriia</taxon>
        <taxon>Sphingobacteriales</taxon>
        <taxon>Sphingobacteriaceae</taxon>
        <taxon>Sphingobacterium</taxon>
    </lineage>
</organism>
<dbReference type="Pfam" id="PF07715">
    <property type="entry name" value="Plug"/>
    <property type="match status" value="1"/>
</dbReference>
<dbReference type="SUPFAM" id="SSF49464">
    <property type="entry name" value="Carboxypeptidase regulatory domain-like"/>
    <property type="match status" value="1"/>
</dbReference>
<evidence type="ECO:0000256" key="5">
    <source>
        <dbReference type="ARBA" id="ARBA00022729"/>
    </source>
</evidence>
<sequence>MAVNAEASSVKFTNATNLHAATAYYNGRLVQNTVQGTVSDSNGPVEGVTVSVIGVPGATTTDSNGNFKINAALGSTLRFSNIGYLAQDIKVTSNTINVTLVSEDNTLDEVVVVGYGSQKRSNVTGAVSTVDISKTLENRPVVDAGRALQGVVAGLNITTPSGDLGGDPTIRLRGVSGSLQSSGGASPLILVDGVEVPSLSLVGPNDIESMSVIKDASAAIYGSRAAYGVILIKTKSGKRNSKTSISYDNNFGFQTPTTSPEIASGADGARLALAAFKRFNPSATGFENLGIRYDDYAVGKMAEWQSLYGGQDLGTEMVVGRDYEVKDGFLYFHRTWDAEDMFMKNWTPQQTHNVSVNGGSDKVNFNIGLGYMNQKGILKVNPDDYSRYNLNIGVNAEITSWLTGYAKALYSTSDASKPFNYNSAVYDPWFYLYRWPANYPYGTIDGIGMRNAINDVEQASMNSNKFNFGRFTFGGTAKIAEGLTVDADYTYSNNARRQHEVGGRVYGWDFWQKKEFTQGYYSATNYDYTQFINSFEDRHVANMFATWVKNYGNHNLKVMGGVNAELVQNESQTVKRMNLLDYDYGQIGLANGTTTGASSAGHWSTLGFFGRVNYDYQDKYLVEILGRYDGSSRFRSDNRWGFFPAASVGYVITKEDYMDWSRSFLSFMKIRGSWGSVGNQNVPSSLFLSTFNSATSDWLVGNEILSTLTTPSIISPFLTWETVTTKEIGVDAAFFNNKFNVTFNRYVRTVSDMISAGVTLPSSFGSTTPMRNFGEMQTNGWELELAYNHQFENGLSMRLSGQLSDFQEKITRFSGLANIYTDGTSSNYEGKTIGEIWGYETDRFFTYDDFNEVNGKYTLKDGIPSQSYYQSNTFTYGPGDVKFKDLNGDGVISVGDGTVANPGDRKIIGNTSPRYNYGFRADFAYKAFDLGVFIQGVGERAIWAGGDLAIPSWRYSDAYYTHQLDYWTPENQNAFYPAPAFQNQSNASFNFLPQSKYLLDMSYLRLKNVTFGYTLPQAALDKIKFQRARIFFSGENLFEFDNLIVPIDAETDYTENGKNDKNSFGRSYPYRRTVSFGLQLTF</sequence>
<evidence type="ECO:0000259" key="12">
    <source>
        <dbReference type="Pfam" id="PF00593"/>
    </source>
</evidence>
<evidence type="ECO:0000256" key="3">
    <source>
        <dbReference type="ARBA" id="ARBA00022452"/>
    </source>
</evidence>
<dbReference type="PANTHER" id="PTHR30069:SF29">
    <property type="entry name" value="HEMOGLOBIN AND HEMOGLOBIN-HAPTOGLOBIN-BINDING PROTEIN 1-RELATED"/>
    <property type="match status" value="1"/>
</dbReference>
<keyword evidence="2 10" id="KW-0813">Transport</keyword>
<evidence type="ECO:0000256" key="6">
    <source>
        <dbReference type="ARBA" id="ARBA00023077"/>
    </source>
</evidence>
<comment type="similarity">
    <text evidence="10 11">Belongs to the TonB-dependent receptor family.</text>
</comment>
<protein>
    <submittedName>
        <fullName evidence="14">TonB-dependent receptor</fullName>
    </submittedName>
</protein>
<keyword evidence="5" id="KW-0732">Signal</keyword>
<dbReference type="Pfam" id="PF00593">
    <property type="entry name" value="TonB_dep_Rec_b-barrel"/>
    <property type="match status" value="1"/>
</dbReference>
<dbReference type="InterPro" id="IPR037066">
    <property type="entry name" value="Plug_dom_sf"/>
</dbReference>
<dbReference type="NCBIfam" id="TIGR04057">
    <property type="entry name" value="SusC_RagA_signa"/>
    <property type="match status" value="1"/>
</dbReference>
<keyword evidence="15" id="KW-1185">Reference proteome</keyword>
<keyword evidence="3 10" id="KW-1134">Transmembrane beta strand</keyword>
<feature type="domain" description="TonB-dependent receptor-like beta-barrel" evidence="12">
    <location>
        <begin position="430"/>
        <end position="963"/>
    </location>
</feature>